<feature type="transmembrane region" description="Helical" evidence="1">
    <location>
        <begin position="109"/>
        <end position="133"/>
    </location>
</feature>
<sequence length="222" mass="25011">MVTMEALPADTHSFERDQINCIIKVQAQDHGSMMTQITVYQSEAAEDNVRLLLRNAKLINLHAYGSPPGTFYLILLQYFCFLWLDLNLVSNLFCDDGTPFHANKVARALTYICRVCVPVQITALFVIGVLDIIPHVCAIIRRLVSDDDIPAMPWDLYASTLGIHVSYTELGPQEVIPVSRIECPLALIPVYSNIIKKDLWITISFDHAGNELEDYLEDKDGE</sequence>
<organism evidence="2 3">
    <name type="scientific">Suillus discolor</name>
    <dbReference type="NCBI Taxonomy" id="1912936"/>
    <lineage>
        <taxon>Eukaryota</taxon>
        <taxon>Fungi</taxon>
        <taxon>Dikarya</taxon>
        <taxon>Basidiomycota</taxon>
        <taxon>Agaricomycotina</taxon>
        <taxon>Agaricomycetes</taxon>
        <taxon>Agaricomycetidae</taxon>
        <taxon>Boletales</taxon>
        <taxon>Suillineae</taxon>
        <taxon>Suillaceae</taxon>
        <taxon>Suillus</taxon>
    </lineage>
</organism>
<evidence type="ECO:0000256" key="1">
    <source>
        <dbReference type="SAM" id="Phobius"/>
    </source>
</evidence>
<keyword evidence="1" id="KW-0472">Membrane</keyword>
<protein>
    <submittedName>
        <fullName evidence="2">Uncharacterized protein</fullName>
    </submittedName>
</protein>
<keyword evidence="1" id="KW-0812">Transmembrane</keyword>
<name>A0A9P7JL15_9AGAM</name>
<reference evidence="2" key="1">
    <citation type="journal article" date="2020" name="New Phytol.">
        <title>Comparative genomics reveals dynamic genome evolution in host specialist ectomycorrhizal fungi.</title>
        <authorList>
            <person name="Lofgren L.A."/>
            <person name="Nguyen N.H."/>
            <person name="Vilgalys R."/>
            <person name="Ruytinx J."/>
            <person name="Liao H.L."/>
            <person name="Branco S."/>
            <person name="Kuo A."/>
            <person name="LaButti K."/>
            <person name="Lipzen A."/>
            <person name="Andreopoulos W."/>
            <person name="Pangilinan J."/>
            <person name="Riley R."/>
            <person name="Hundley H."/>
            <person name="Na H."/>
            <person name="Barry K."/>
            <person name="Grigoriev I.V."/>
            <person name="Stajich J.E."/>
            <person name="Kennedy P.G."/>
        </authorList>
    </citation>
    <scope>NUCLEOTIDE SEQUENCE</scope>
    <source>
        <strain evidence="2">FC423</strain>
    </source>
</reference>
<evidence type="ECO:0000313" key="2">
    <source>
        <dbReference type="EMBL" id="KAG2083121.1"/>
    </source>
</evidence>
<accession>A0A9P7JL15</accession>
<evidence type="ECO:0000313" key="3">
    <source>
        <dbReference type="Proteomes" id="UP000823399"/>
    </source>
</evidence>
<dbReference type="GeneID" id="64705052"/>
<dbReference type="OrthoDB" id="3248986at2759"/>
<feature type="transmembrane region" description="Helical" evidence="1">
    <location>
        <begin position="71"/>
        <end position="89"/>
    </location>
</feature>
<proteinExistence type="predicted"/>
<keyword evidence="1" id="KW-1133">Transmembrane helix</keyword>
<keyword evidence="3" id="KW-1185">Reference proteome</keyword>
<dbReference type="Proteomes" id="UP000823399">
    <property type="component" value="Unassembled WGS sequence"/>
</dbReference>
<gene>
    <name evidence="2" type="ORF">F5147DRAFT_783022</name>
</gene>
<comment type="caution">
    <text evidence="2">The sequence shown here is derived from an EMBL/GenBank/DDBJ whole genome shotgun (WGS) entry which is preliminary data.</text>
</comment>
<dbReference type="EMBL" id="JABBWM010000293">
    <property type="protein sequence ID" value="KAG2083121.1"/>
    <property type="molecule type" value="Genomic_DNA"/>
</dbReference>
<dbReference type="RefSeq" id="XP_041284367.1">
    <property type="nucleotide sequence ID" value="XM_041442793.1"/>
</dbReference>
<dbReference type="AlphaFoldDB" id="A0A9P7JL15"/>